<dbReference type="InterPro" id="IPR052910">
    <property type="entry name" value="ABC-Purine-Binding"/>
</dbReference>
<dbReference type="PANTHER" id="PTHR43208">
    <property type="entry name" value="ABC TRANSPORTER SUBSTRATE-BINDING PROTEIN"/>
    <property type="match status" value="1"/>
</dbReference>
<evidence type="ECO:0000256" key="1">
    <source>
        <dbReference type="ARBA" id="ARBA00022729"/>
    </source>
</evidence>
<feature type="signal peptide" evidence="3">
    <location>
        <begin position="1"/>
        <end position="22"/>
    </location>
</feature>
<dbReference type="Gene3D" id="3.40.50.2300">
    <property type="match status" value="2"/>
</dbReference>
<feature type="chain" id="PRO_5046513988" evidence="3">
    <location>
        <begin position="23"/>
        <end position="410"/>
    </location>
</feature>
<reference evidence="5 6" key="1">
    <citation type="submission" date="2024-03" db="EMBL/GenBank/DDBJ databases">
        <title>Human intestinal bacterial collection.</title>
        <authorList>
            <person name="Pauvert C."/>
            <person name="Hitch T.C.A."/>
            <person name="Clavel T."/>
        </authorList>
    </citation>
    <scope>NUCLEOTIDE SEQUENCE [LARGE SCALE GENOMIC DNA]</scope>
    <source>
        <strain evidence="5 6">CLA-AP-H29</strain>
    </source>
</reference>
<organism evidence="5 6">
    <name type="scientific">Pseudoflavonifractor intestinihominis</name>
    <dbReference type="NCBI Taxonomy" id="3133171"/>
    <lineage>
        <taxon>Bacteria</taxon>
        <taxon>Bacillati</taxon>
        <taxon>Bacillota</taxon>
        <taxon>Clostridia</taxon>
        <taxon>Eubacteriales</taxon>
        <taxon>Oscillospiraceae</taxon>
        <taxon>Pseudoflavonifractor</taxon>
    </lineage>
</organism>
<name>A0ABV1EBK4_9FIRM</name>
<evidence type="ECO:0000256" key="2">
    <source>
        <dbReference type="SAM" id="MobiDB-lite"/>
    </source>
</evidence>
<keyword evidence="6" id="KW-1185">Reference proteome</keyword>
<feature type="domain" description="ABC transporter substrate-binding protein PnrA-like" evidence="4">
    <location>
        <begin position="60"/>
        <end position="353"/>
    </location>
</feature>
<dbReference type="Proteomes" id="UP001464378">
    <property type="component" value="Unassembled WGS sequence"/>
</dbReference>
<keyword evidence="1 3" id="KW-0732">Signal</keyword>
<dbReference type="RefSeq" id="WP_349232424.1">
    <property type="nucleotide sequence ID" value="NZ_JBBMFK010000030.1"/>
</dbReference>
<dbReference type="PANTHER" id="PTHR43208:SF1">
    <property type="entry name" value="ABC TRANSPORTER SUBSTRATE-BINDING PROTEIN"/>
    <property type="match status" value="1"/>
</dbReference>
<dbReference type="InterPro" id="IPR003760">
    <property type="entry name" value="PnrA-like"/>
</dbReference>
<evidence type="ECO:0000313" key="6">
    <source>
        <dbReference type="Proteomes" id="UP001464378"/>
    </source>
</evidence>
<protein>
    <submittedName>
        <fullName evidence="5">BMP family ABC transporter substrate-binding protein</fullName>
    </submittedName>
</protein>
<feature type="compositionally biased region" description="Polar residues" evidence="2">
    <location>
        <begin position="33"/>
        <end position="49"/>
    </location>
</feature>
<evidence type="ECO:0000313" key="5">
    <source>
        <dbReference type="EMBL" id="MEQ2444672.1"/>
    </source>
</evidence>
<evidence type="ECO:0000259" key="4">
    <source>
        <dbReference type="Pfam" id="PF02608"/>
    </source>
</evidence>
<dbReference type="CDD" id="cd19963">
    <property type="entry name" value="PBP1_BMP-like"/>
    <property type="match status" value="1"/>
</dbReference>
<proteinExistence type="predicted"/>
<accession>A0ABV1EBK4</accession>
<dbReference type="PROSITE" id="PS51257">
    <property type="entry name" value="PROKAR_LIPOPROTEIN"/>
    <property type="match status" value="1"/>
</dbReference>
<sequence length="410" mass="43636">MKKKLLALLLAASMVLALGACGNDSADGDANSPAPSGSTPAQTDSQGSGDTAGIPAADLKVGLVMIGEENDNGYNYNHMVGMEEAFAACGLDEDTQLVVKRNVGEDASCTTAIQECIEAGCQIIFCNSFGHEQFMIPLAQEYPDIQFCHATGYQAATTENTNDHNYFTKIFEARYLAGIAAGMKAKEIGNPKLGYVGAYPFAEVVSGFTAFYLGAKSVYPEVTMEVMYTNSWSSPTLEAQVAQALIDDGCGVISQHSDTTAPATTAEANGVFQVGYNADMISAAPKASLVSARVDWGVYYTFALNCMINGETIPDDWCQGYAQGAVYLSPLNEDIVAEGTAEAIEAAEEKFLNEDFHVFSGPLNGYAFDSNTGEKTEDWSLPEGEFYDESGTASAPSFCYIIDGITNIIQ</sequence>
<evidence type="ECO:0000256" key="3">
    <source>
        <dbReference type="SAM" id="SignalP"/>
    </source>
</evidence>
<dbReference type="Pfam" id="PF02608">
    <property type="entry name" value="Bmp"/>
    <property type="match status" value="1"/>
</dbReference>
<dbReference type="EMBL" id="JBBMFK010000030">
    <property type="protein sequence ID" value="MEQ2444672.1"/>
    <property type="molecule type" value="Genomic_DNA"/>
</dbReference>
<feature type="region of interest" description="Disordered" evidence="2">
    <location>
        <begin position="27"/>
        <end position="51"/>
    </location>
</feature>
<comment type="caution">
    <text evidence="5">The sequence shown here is derived from an EMBL/GenBank/DDBJ whole genome shotgun (WGS) entry which is preliminary data.</text>
</comment>
<gene>
    <name evidence="5" type="ORF">WMO64_14515</name>
</gene>